<dbReference type="SUPFAM" id="SSF74650">
    <property type="entry name" value="Galactose mutarotase-like"/>
    <property type="match status" value="1"/>
</dbReference>
<comment type="pathway">
    <text evidence="2">Glycan metabolism; N-glycan metabolism.</text>
</comment>
<evidence type="ECO:0000256" key="3">
    <source>
        <dbReference type="ARBA" id="ARBA00007806"/>
    </source>
</evidence>
<dbReference type="GO" id="GO:0070880">
    <property type="term" value="P:fungal-type cell wall beta-glucan biosynthetic process"/>
    <property type="evidence" value="ECO:0007669"/>
    <property type="project" value="EnsemblFungi"/>
</dbReference>
<feature type="domain" description="DUF5110" evidence="14">
    <location>
        <begin position="836"/>
        <end position="885"/>
    </location>
</feature>
<dbReference type="PANTHER" id="PTHR22762:SF54">
    <property type="entry name" value="BCDNA.GH04962"/>
    <property type="match status" value="1"/>
</dbReference>
<evidence type="ECO:0000256" key="10">
    <source>
        <dbReference type="RuleBase" id="RU361185"/>
    </source>
</evidence>
<feature type="domain" description="Glycosyl hydrolase family 31 C-terminal" evidence="15">
    <location>
        <begin position="728"/>
        <end position="816"/>
    </location>
</feature>
<dbReference type="OrthoDB" id="1334205at2759"/>
<dbReference type="Gene3D" id="2.60.40.1760">
    <property type="entry name" value="glycosyl hydrolase (family 31)"/>
    <property type="match status" value="1"/>
</dbReference>
<keyword evidence="7" id="KW-0325">Glycoprotein</keyword>
<comment type="subcellular location">
    <subcellularLocation>
        <location evidence="1">Endoplasmic reticulum</location>
    </subcellularLocation>
</comment>
<dbReference type="Proteomes" id="UP000189580">
    <property type="component" value="Chromosome b"/>
</dbReference>
<dbReference type="PANTHER" id="PTHR22762">
    <property type="entry name" value="ALPHA-GLUCOSIDASE"/>
    <property type="match status" value="1"/>
</dbReference>
<dbReference type="InterPro" id="IPR000322">
    <property type="entry name" value="Glyco_hydro_31_TIM"/>
</dbReference>
<dbReference type="KEGG" id="slb:AWJ20_2975"/>
<dbReference type="InterPro" id="IPR033403">
    <property type="entry name" value="DUF5110"/>
</dbReference>
<dbReference type="EMBL" id="CP014503">
    <property type="protein sequence ID" value="ANB15348.1"/>
    <property type="molecule type" value="Genomic_DNA"/>
</dbReference>
<keyword evidence="8 10" id="KW-0326">Glycosidase</keyword>
<evidence type="ECO:0000256" key="9">
    <source>
        <dbReference type="ARBA" id="ARBA00042895"/>
    </source>
</evidence>
<dbReference type="InterPro" id="IPR013780">
    <property type="entry name" value="Glyco_hydro_b"/>
</dbReference>
<evidence type="ECO:0000256" key="1">
    <source>
        <dbReference type="ARBA" id="ARBA00004240"/>
    </source>
</evidence>
<evidence type="ECO:0000256" key="7">
    <source>
        <dbReference type="ARBA" id="ARBA00023180"/>
    </source>
</evidence>
<keyword evidence="5 10" id="KW-0378">Hydrolase</keyword>
<dbReference type="Pfam" id="PF21365">
    <property type="entry name" value="Glyco_hydro_31_3rd"/>
    <property type="match status" value="1"/>
</dbReference>
<accession>A0A167FIM1</accession>
<evidence type="ECO:0000256" key="8">
    <source>
        <dbReference type="ARBA" id="ARBA00023295"/>
    </source>
</evidence>
<organism evidence="16 17">
    <name type="scientific">Sugiyamaella lignohabitans</name>
    <dbReference type="NCBI Taxonomy" id="796027"/>
    <lineage>
        <taxon>Eukaryota</taxon>
        <taxon>Fungi</taxon>
        <taxon>Dikarya</taxon>
        <taxon>Ascomycota</taxon>
        <taxon>Saccharomycotina</taxon>
        <taxon>Dipodascomycetes</taxon>
        <taxon>Dipodascales</taxon>
        <taxon>Trichomonascaceae</taxon>
        <taxon>Sugiyamaella</taxon>
    </lineage>
</organism>
<evidence type="ECO:0000256" key="6">
    <source>
        <dbReference type="ARBA" id="ARBA00022824"/>
    </source>
</evidence>
<keyword evidence="17" id="KW-1185">Reference proteome</keyword>
<keyword evidence="4 11" id="KW-0732">Signal</keyword>
<dbReference type="GO" id="GO:0017177">
    <property type="term" value="C:glucosidase II complex"/>
    <property type="evidence" value="ECO:0007669"/>
    <property type="project" value="EnsemblFungi"/>
</dbReference>
<dbReference type="InterPro" id="IPR017853">
    <property type="entry name" value="GH"/>
</dbReference>
<feature type="signal peptide" evidence="11">
    <location>
        <begin position="1"/>
        <end position="20"/>
    </location>
</feature>
<evidence type="ECO:0000313" key="17">
    <source>
        <dbReference type="Proteomes" id="UP000189580"/>
    </source>
</evidence>
<dbReference type="RefSeq" id="XP_018737825.1">
    <property type="nucleotide sequence ID" value="XM_018879958.1"/>
</dbReference>
<evidence type="ECO:0000256" key="11">
    <source>
        <dbReference type="SAM" id="SignalP"/>
    </source>
</evidence>
<dbReference type="Pfam" id="PF17137">
    <property type="entry name" value="DUF5110"/>
    <property type="match status" value="1"/>
</dbReference>
<dbReference type="GO" id="GO:0030246">
    <property type="term" value="F:carbohydrate binding"/>
    <property type="evidence" value="ECO:0007669"/>
    <property type="project" value="InterPro"/>
</dbReference>
<dbReference type="Gene3D" id="2.60.40.1180">
    <property type="entry name" value="Golgi alpha-mannosidase II"/>
    <property type="match status" value="2"/>
</dbReference>
<dbReference type="CDD" id="cd06603">
    <property type="entry name" value="GH31_GANC_GANAB_alpha"/>
    <property type="match status" value="1"/>
</dbReference>
<evidence type="ECO:0000256" key="2">
    <source>
        <dbReference type="ARBA" id="ARBA00004833"/>
    </source>
</evidence>
<sequence>MQRMKLFLILAAVLFGQTIAVKEYLFRTCDQNPFCKRNRYYADRVDEQDHGIWKSPYRLDLPSVVVEGKAGSGTIIGTVLKTVEAANVEVELPLTVSFLESSKSVRISIDERLRRDGNIDVFGDGLARPERYNITEWALIDGALEPLQNVLEVEELANGISIQYGESNRLEIQADPLKFTFYRAGSPSVVLNEKGYLNYEHWRPIEDTEVQEVGGDSQDVLELKRNKHMSDLELDEGLWEDTFDSKKDIKSRGPEAIALDATFPGFSHVYGIPEHADSMSLRETRGDKKQVDGEIIHSNPYRLYNVDIFEYETNSPMAMYGSIPFIQAHKQDQSVGVFWANAADTYVDITKDKKSTTTHWISEAGLLDVFVILGDSPAEISTLYSKLTGTVSMPQSFAIGYHQCRWNYNTQEDVLDVNEKMDEHDIPYDVIWLDIEYTMEKKYFTWNEALFPDHVSMMSDLDKTKRKLVAIIDPHIKVADNYDVVKTLKSELLAVKNSKGELFYGHCWPGESVWIDTLSPMARSYWTSLFASGTSFGGDSQNLHIWNDMNEPSVFSGPESSMPKDNIHYGSWEHRDVHNLVGLTFHNATVDAMAKRYNFEQRPFVLTRSYFAGSQRIGPMWTGDNMAKWEYLEQATPMLLTSGIAGMPFCGADVGGFFGNPSSELLTRWYQAGAFYPFFRGHAHIDAKRREPYIPPPPYNTTISNAIKLRYRLLPTFYTAFYESSIDGSPILKPTFYVTPSNEKTYAIDDQFFVGNSGILVKPVTKESATSVDVYLPDNEVYYDFDNFAVTYSGEGYHSIDTPLEKIPVLLRGGHIHARRERPRRSATLMKNDPYTIVIALDKNGDAEGKLYLDDGESYDYQKGEFVLQTIKYSSKERTITGQPTAESSSKLYPFSSLPIEKIVIIHSSEAAPVVADSLVTINEGSKSWTAEVQQSDSVSVTTIRNPRMSVGGHWSVVL</sequence>
<dbReference type="CDD" id="cd14752">
    <property type="entry name" value="GH31_N"/>
    <property type="match status" value="1"/>
</dbReference>
<gene>
    <name evidence="16" type="primary">ROT2</name>
    <name evidence="16" type="ORF">AWJ20_2975</name>
</gene>
<dbReference type="AlphaFoldDB" id="A0A167FIM1"/>
<feature type="domain" description="Glycoside hydrolase family 31 N-terminal" evidence="13">
    <location>
        <begin position="132"/>
        <end position="348"/>
    </location>
</feature>
<dbReference type="InterPro" id="IPR048395">
    <property type="entry name" value="Glyco_hydro_31_C"/>
</dbReference>
<evidence type="ECO:0000256" key="5">
    <source>
        <dbReference type="ARBA" id="ARBA00022801"/>
    </source>
</evidence>
<dbReference type="SUPFAM" id="SSF51011">
    <property type="entry name" value="Glycosyl hydrolase domain"/>
    <property type="match status" value="1"/>
</dbReference>
<keyword evidence="6" id="KW-0256">Endoplasmic reticulum</keyword>
<evidence type="ECO:0000259" key="14">
    <source>
        <dbReference type="Pfam" id="PF17137"/>
    </source>
</evidence>
<reference evidence="16 17" key="1">
    <citation type="submission" date="2016-02" db="EMBL/GenBank/DDBJ databases">
        <title>Complete genome sequence and transcriptome regulation of the pentose utilising yeast Sugiyamaella lignohabitans.</title>
        <authorList>
            <person name="Bellasio M."/>
            <person name="Peymann A."/>
            <person name="Valli M."/>
            <person name="Sipitzky M."/>
            <person name="Graf A."/>
            <person name="Sauer M."/>
            <person name="Marx H."/>
            <person name="Mattanovich D."/>
        </authorList>
    </citation>
    <scope>NUCLEOTIDE SEQUENCE [LARGE SCALE GENOMIC DNA]</scope>
    <source>
        <strain evidence="16 17">CBS 10342</strain>
    </source>
</reference>
<evidence type="ECO:0000256" key="4">
    <source>
        <dbReference type="ARBA" id="ARBA00022729"/>
    </source>
</evidence>
<dbReference type="Pfam" id="PF13802">
    <property type="entry name" value="Gal_mutarotas_2"/>
    <property type="match status" value="1"/>
</dbReference>
<evidence type="ECO:0000313" key="16">
    <source>
        <dbReference type="EMBL" id="ANB15348.1"/>
    </source>
</evidence>
<evidence type="ECO:0000259" key="12">
    <source>
        <dbReference type="Pfam" id="PF01055"/>
    </source>
</evidence>
<comment type="similarity">
    <text evidence="3 10">Belongs to the glycosyl hydrolase 31 family.</text>
</comment>
<protein>
    <recommendedName>
        <fullName evidence="9">Glucosidase II subunit alpha</fullName>
    </recommendedName>
</protein>
<dbReference type="GeneID" id="30034945"/>
<dbReference type="InterPro" id="IPR011013">
    <property type="entry name" value="Gal_mutarotase_sf_dom"/>
</dbReference>
<name>A0A167FIM1_9ASCO</name>
<dbReference type="Pfam" id="PF01055">
    <property type="entry name" value="Glyco_hydro_31_2nd"/>
    <property type="match status" value="1"/>
</dbReference>
<dbReference type="GO" id="GO:0005788">
    <property type="term" value="C:endoplasmic reticulum lumen"/>
    <property type="evidence" value="ECO:0007669"/>
    <property type="project" value="EnsemblFungi"/>
</dbReference>
<dbReference type="GO" id="GO:0006491">
    <property type="term" value="P:N-glycan processing"/>
    <property type="evidence" value="ECO:0007669"/>
    <property type="project" value="EnsemblFungi"/>
</dbReference>
<dbReference type="GO" id="GO:0033919">
    <property type="term" value="F:glucan 1,3-alpha-glucosidase activity"/>
    <property type="evidence" value="ECO:0007669"/>
    <property type="project" value="EnsemblFungi"/>
</dbReference>
<proteinExistence type="inferred from homology"/>
<dbReference type="GO" id="GO:0106407">
    <property type="term" value="F:Glc2Man9GlcNAc2 oligosaccharide glucosidase activity"/>
    <property type="evidence" value="ECO:0007669"/>
    <property type="project" value="EnsemblFungi"/>
</dbReference>
<dbReference type="InterPro" id="IPR025887">
    <property type="entry name" value="Glyco_hydro_31_N_dom"/>
</dbReference>
<feature type="domain" description="Glycoside hydrolase family 31 TIM barrel" evidence="12">
    <location>
        <begin position="392"/>
        <end position="720"/>
    </location>
</feature>
<evidence type="ECO:0000259" key="15">
    <source>
        <dbReference type="Pfam" id="PF21365"/>
    </source>
</evidence>
<dbReference type="SUPFAM" id="SSF51445">
    <property type="entry name" value="(Trans)glycosidases"/>
    <property type="match status" value="1"/>
</dbReference>
<evidence type="ECO:0000259" key="13">
    <source>
        <dbReference type="Pfam" id="PF13802"/>
    </source>
</evidence>
<feature type="chain" id="PRO_5007886311" description="Glucosidase II subunit alpha" evidence="11">
    <location>
        <begin position="21"/>
        <end position="959"/>
    </location>
</feature>
<dbReference type="Gene3D" id="3.20.20.80">
    <property type="entry name" value="Glycosidases"/>
    <property type="match status" value="2"/>
</dbReference>